<dbReference type="AlphaFoldDB" id="A0A6J5XRN7"/>
<feature type="compositionally biased region" description="Low complexity" evidence="1">
    <location>
        <begin position="566"/>
        <end position="577"/>
    </location>
</feature>
<gene>
    <name evidence="2" type="ORF">ORAREDHAP_LOCUS40639</name>
</gene>
<feature type="compositionally biased region" description="Low complexity" evidence="1">
    <location>
        <begin position="526"/>
        <end position="538"/>
    </location>
</feature>
<keyword evidence="3" id="KW-1185">Reference proteome</keyword>
<feature type="region of interest" description="Disordered" evidence="1">
    <location>
        <begin position="526"/>
        <end position="647"/>
    </location>
</feature>
<feature type="compositionally biased region" description="Low complexity" evidence="1">
    <location>
        <begin position="599"/>
        <end position="608"/>
    </location>
</feature>
<evidence type="ECO:0000313" key="3">
    <source>
        <dbReference type="Proteomes" id="UP000507245"/>
    </source>
</evidence>
<feature type="compositionally biased region" description="Basic residues" evidence="1">
    <location>
        <begin position="541"/>
        <end position="552"/>
    </location>
</feature>
<organism evidence="2 3">
    <name type="scientific">Prunus armeniaca</name>
    <name type="common">Apricot</name>
    <name type="synonym">Armeniaca vulgaris</name>
    <dbReference type="NCBI Taxonomy" id="36596"/>
    <lineage>
        <taxon>Eukaryota</taxon>
        <taxon>Viridiplantae</taxon>
        <taxon>Streptophyta</taxon>
        <taxon>Embryophyta</taxon>
        <taxon>Tracheophyta</taxon>
        <taxon>Spermatophyta</taxon>
        <taxon>Magnoliopsida</taxon>
        <taxon>eudicotyledons</taxon>
        <taxon>Gunneridae</taxon>
        <taxon>Pentapetalae</taxon>
        <taxon>rosids</taxon>
        <taxon>fabids</taxon>
        <taxon>Rosales</taxon>
        <taxon>Rosaceae</taxon>
        <taxon>Amygdaloideae</taxon>
        <taxon>Amygdaleae</taxon>
        <taxon>Prunus</taxon>
    </lineage>
</organism>
<name>A0A6J5XRN7_PRUAR</name>
<dbReference type="Proteomes" id="UP000507245">
    <property type="component" value="Unassembled WGS sequence"/>
</dbReference>
<evidence type="ECO:0000313" key="2">
    <source>
        <dbReference type="EMBL" id="CAB4315821.1"/>
    </source>
</evidence>
<proteinExistence type="predicted"/>
<feature type="compositionally biased region" description="Polar residues" evidence="1">
    <location>
        <begin position="622"/>
        <end position="634"/>
    </location>
</feature>
<evidence type="ECO:0000256" key="1">
    <source>
        <dbReference type="SAM" id="MobiDB-lite"/>
    </source>
</evidence>
<feature type="compositionally biased region" description="Acidic residues" evidence="1">
    <location>
        <begin position="609"/>
        <end position="621"/>
    </location>
</feature>
<accession>A0A6J5XRN7</accession>
<reference evidence="3" key="1">
    <citation type="journal article" date="2020" name="Genome Biol.">
        <title>Gamete binning: chromosome-level and haplotype-resolved genome assembly enabled by high-throughput single-cell sequencing of gamete genomes.</title>
        <authorList>
            <person name="Campoy J.A."/>
            <person name="Sun H."/>
            <person name="Goel M."/>
            <person name="Jiao W.-B."/>
            <person name="Folz-Donahue K."/>
            <person name="Wang N."/>
            <person name="Rubio M."/>
            <person name="Liu C."/>
            <person name="Kukat C."/>
            <person name="Ruiz D."/>
            <person name="Huettel B."/>
            <person name="Schneeberger K."/>
        </authorList>
    </citation>
    <scope>NUCLEOTIDE SEQUENCE [LARGE SCALE GENOMIC DNA]</scope>
    <source>
        <strain evidence="3">cv. Rojo Pasion</strain>
    </source>
</reference>
<sequence>MWIKIKQGKRIIPRCGSAAGERWPGEKLSLSLSLSKQTISANAGLYEPQRRWQILFCYVHNQSQEELAIIPNQTGYSKGQVMRSYTKTKWDIKKGKSGPTIPKQNGIKKGQVRTYYPNYYPKTNWDIKKAKSGAIIPKQIRNDSASFSISLLRRSTTITFTPPEFDDDTIGHWASHLPDVAGVMEVIERAEDLPGIPWPDHVELEEHQLQEVADNDGNAVGMEEDQLAANDVRNAVCKEDDQLQGVADNDSNAVGVEEDQLAANEVGLVLSEWTDDWASELDNYQMDEEGGESVDFDVAALSNISPYYVDNSGNCYKFGEENQPQEGVAANGGKVVDEEEDELAANDVGNAVREEENQLAANDVGNAVREEENQLPRAEGIQSEVRESLRTSCKLIVVRHNDELVIEANKFWNVGFIKGRIEFSLLISERKQALFSNGEYLNDNLRTLESIEGFESNPRIQLLELEVPLKAATATASASAAQPAQPTPAAILKKAGTTLERIEGIESDPRIQLLELEVPLKAATATASASAAQPTPAAILKKARTKASRRKPPINEIKDAPPLPPSTSALPRTSAATVAGWGSTSPFSVMRRSAVSKRAAPATPPTSASDEETKDDPDYVESDSSPSIQGSSHPTDYKGRLRPRPQR</sequence>
<dbReference type="EMBL" id="CAEKKB010000006">
    <property type="protein sequence ID" value="CAB4315821.1"/>
    <property type="molecule type" value="Genomic_DNA"/>
</dbReference>
<protein>
    <submittedName>
        <fullName evidence="2">Uncharacterized protein</fullName>
    </submittedName>
</protein>